<proteinExistence type="predicted"/>
<comment type="caution">
    <text evidence="2">The sequence shown here is derived from an EMBL/GenBank/DDBJ whole genome shotgun (WGS) entry which is preliminary data.</text>
</comment>
<keyword evidence="1" id="KW-0732">Signal</keyword>
<feature type="chain" id="PRO_5042008248" evidence="1">
    <location>
        <begin position="22"/>
        <end position="138"/>
    </location>
</feature>
<evidence type="ECO:0000256" key="1">
    <source>
        <dbReference type="SAM" id="SignalP"/>
    </source>
</evidence>
<feature type="signal peptide" evidence="1">
    <location>
        <begin position="1"/>
        <end position="21"/>
    </location>
</feature>
<reference evidence="2" key="1">
    <citation type="submission" date="2021-08" db="EMBL/GenBank/DDBJ databases">
        <authorList>
            <person name="Misof B."/>
            <person name="Oliver O."/>
            <person name="Podsiadlowski L."/>
            <person name="Donath A."/>
            <person name="Peters R."/>
            <person name="Mayer C."/>
            <person name="Rust J."/>
            <person name="Gunkel S."/>
            <person name="Lesny P."/>
            <person name="Martin S."/>
            <person name="Oeyen J.P."/>
            <person name="Petersen M."/>
            <person name="Panagiotis P."/>
            <person name="Wilbrandt J."/>
            <person name="Tanja T."/>
        </authorList>
    </citation>
    <scope>NUCLEOTIDE SEQUENCE</scope>
    <source>
        <strain evidence="2">GBR_01_08_01A</strain>
        <tissue evidence="2">Thorax + abdomen</tissue>
    </source>
</reference>
<sequence length="138" mass="13134">MNSFVTVTIAAVLAVAQVTLAGVVPAAPLVAAAPAAPVVAAPAVAAPAAIGYAKAVPYNVPPYASRVDISTRNIAAPIVASAPFVAAAPAAPVLAAAPAAPVVAAAPASILAAPGLFQAYPGSPFAQITAAYGPTFLG</sequence>
<evidence type="ECO:0000313" key="3">
    <source>
        <dbReference type="Proteomes" id="UP001258017"/>
    </source>
</evidence>
<gene>
    <name evidence="2" type="ORF">KPH14_011836</name>
</gene>
<evidence type="ECO:0000313" key="2">
    <source>
        <dbReference type="EMBL" id="KAK2586811.1"/>
    </source>
</evidence>
<organism evidence="2 3">
    <name type="scientific">Odynerus spinipes</name>
    <dbReference type="NCBI Taxonomy" id="1348599"/>
    <lineage>
        <taxon>Eukaryota</taxon>
        <taxon>Metazoa</taxon>
        <taxon>Ecdysozoa</taxon>
        <taxon>Arthropoda</taxon>
        <taxon>Hexapoda</taxon>
        <taxon>Insecta</taxon>
        <taxon>Pterygota</taxon>
        <taxon>Neoptera</taxon>
        <taxon>Endopterygota</taxon>
        <taxon>Hymenoptera</taxon>
        <taxon>Apocrita</taxon>
        <taxon>Aculeata</taxon>
        <taxon>Vespoidea</taxon>
        <taxon>Vespidae</taxon>
        <taxon>Eumeninae</taxon>
        <taxon>Odynerus</taxon>
    </lineage>
</organism>
<name>A0AAD9RVU0_9HYME</name>
<protein>
    <submittedName>
        <fullName evidence="2">Uncharacterized protein</fullName>
    </submittedName>
</protein>
<dbReference type="EMBL" id="JAIFRP010000011">
    <property type="protein sequence ID" value="KAK2586811.1"/>
    <property type="molecule type" value="Genomic_DNA"/>
</dbReference>
<dbReference type="AlphaFoldDB" id="A0AAD9RVU0"/>
<reference evidence="2" key="2">
    <citation type="journal article" date="2023" name="Commun. Biol.">
        <title>Intrasexual cuticular hydrocarbon dimorphism in a wasp sheds light on hydrocarbon biosynthesis genes in Hymenoptera.</title>
        <authorList>
            <person name="Moris V.C."/>
            <person name="Podsiadlowski L."/>
            <person name="Martin S."/>
            <person name="Oeyen J.P."/>
            <person name="Donath A."/>
            <person name="Petersen M."/>
            <person name="Wilbrandt J."/>
            <person name="Misof B."/>
            <person name="Liedtke D."/>
            <person name="Thamm M."/>
            <person name="Scheiner R."/>
            <person name="Schmitt T."/>
            <person name="Niehuis O."/>
        </authorList>
    </citation>
    <scope>NUCLEOTIDE SEQUENCE</scope>
    <source>
        <strain evidence="2">GBR_01_08_01A</strain>
    </source>
</reference>
<keyword evidence="3" id="KW-1185">Reference proteome</keyword>
<dbReference type="Proteomes" id="UP001258017">
    <property type="component" value="Unassembled WGS sequence"/>
</dbReference>
<accession>A0AAD9RVU0</accession>